<protein>
    <recommendedName>
        <fullName evidence="9">Serine-threonine/tyrosine-protein kinase catalytic domain-containing protein</fullName>
    </recommendedName>
</protein>
<evidence type="ECO:0000256" key="2">
    <source>
        <dbReference type="ARBA" id="ARBA00022679"/>
    </source>
</evidence>
<evidence type="ECO:0000256" key="3">
    <source>
        <dbReference type="ARBA" id="ARBA00022741"/>
    </source>
</evidence>
<keyword evidence="2" id="KW-0808">Transferase</keyword>
<proteinExistence type="predicted"/>
<evidence type="ECO:0000256" key="4">
    <source>
        <dbReference type="ARBA" id="ARBA00022777"/>
    </source>
</evidence>
<dbReference type="InterPro" id="IPR011009">
    <property type="entry name" value="Kinase-like_dom_sf"/>
</dbReference>
<evidence type="ECO:0000256" key="5">
    <source>
        <dbReference type="ARBA" id="ARBA00022840"/>
    </source>
</evidence>
<keyword evidence="4" id="KW-0418">Kinase</keyword>
<evidence type="ECO:0000313" key="7">
    <source>
        <dbReference type="EMBL" id="KAK7291391.1"/>
    </source>
</evidence>
<evidence type="ECO:0000256" key="1">
    <source>
        <dbReference type="ARBA" id="ARBA00022553"/>
    </source>
</evidence>
<accession>A0AAN9J4B9</accession>
<gene>
    <name evidence="7" type="ORF">RIF29_06493</name>
</gene>
<dbReference type="GO" id="GO:0005524">
    <property type="term" value="F:ATP binding"/>
    <property type="evidence" value="ECO:0007669"/>
    <property type="project" value="UniProtKB-KW"/>
</dbReference>
<keyword evidence="3" id="KW-0547">Nucleotide-binding</keyword>
<dbReference type="EMBL" id="JAYWIO010000001">
    <property type="protein sequence ID" value="KAK7291391.1"/>
    <property type="molecule type" value="Genomic_DNA"/>
</dbReference>
<evidence type="ECO:0000313" key="8">
    <source>
        <dbReference type="Proteomes" id="UP001372338"/>
    </source>
</evidence>
<dbReference type="AlphaFoldDB" id="A0AAN9J4B9"/>
<name>A0AAN9J4B9_CROPI</name>
<feature type="region of interest" description="Disordered" evidence="6">
    <location>
        <begin position="64"/>
        <end position="84"/>
    </location>
</feature>
<sequence length="122" mass="13626">MVSRLKHDNFVQLLGYCVDISSRILAYEFASNGSLHDILNGIYMVRNRGPLEAHQQRRRRMVAAVSNSEGTSQSRRSSRSLSPLAIIKRGGRIGTSKTTSFSSFGDTLLPPSLIQEHMQEHP</sequence>
<dbReference type="GO" id="GO:0016301">
    <property type="term" value="F:kinase activity"/>
    <property type="evidence" value="ECO:0007669"/>
    <property type="project" value="UniProtKB-KW"/>
</dbReference>
<evidence type="ECO:0000256" key="6">
    <source>
        <dbReference type="SAM" id="MobiDB-lite"/>
    </source>
</evidence>
<evidence type="ECO:0008006" key="9">
    <source>
        <dbReference type="Google" id="ProtNLM"/>
    </source>
</evidence>
<comment type="caution">
    <text evidence="7">The sequence shown here is derived from an EMBL/GenBank/DDBJ whole genome shotgun (WGS) entry which is preliminary data.</text>
</comment>
<dbReference type="Proteomes" id="UP001372338">
    <property type="component" value="Unassembled WGS sequence"/>
</dbReference>
<reference evidence="7 8" key="1">
    <citation type="submission" date="2024-01" db="EMBL/GenBank/DDBJ databases">
        <title>The genomes of 5 underutilized Papilionoideae crops provide insights into root nodulation and disease resistanc.</title>
        <authorList>
            <person name="Yuan L."/>
        </authorList>
    </citation>
    <scope>NUCLEOTIDE SEQUENCE [LARGE SCALE GENOMIC DNA]</scope>
    <source>
        <strain evidence="7">ZHUSHIDOU_FW_LH</strain>
        <tissue evidence="7">Leaf</tissue>
    </source>
</reference>
<dbReference type="Gene3D" id="1.10.510.10">
    <property type="entry name" value="Transferase(Phosphotransferase) domain 1"/>
    <property type="match status" value="1"/>
</dbReference>
<keyword evidence="8" id="KW-1185">Reference proteome</keyword>
<dbReference type="PANTHER" id="PTHR47983">
    <property type="entry name" value="PTO-INTERACTING PROTEIN 1-LIKE"/>
    <property type="match status" value="1"/>
</dbReference>
<dbReference type="PANTHER" id="PTHR47983:SF3">
    <property type="entry name" value="OS05G0135800 PROTEIN"/>
    <property type="match status" value="1"/>
</dbReference>
<keyword evidence="5" id="KW-0067">ATP-binding</keyword>
<keyword evidence="1" id="KW-0597">Phosphoprotein</keyword>
<feature type="compositionally biased region" description="Low complexity" evidence="6">
    <location>
        <begin position="66"/>
        <end position="82"/>
    </location>
</feature>
<dbReference type="InterPro" id="IPR052101">
    <property type="entry name" value="Plant_StressResp_Kinase"/>
</dbReference>
<dbReference type="SUPFAM" id="SSF56112">
    <property type="entry name" value="Protein kinase-like (PK-like)"/>
    <property type="match status" value="1"/>
</dbReference>
<organism evidence="7 8">
    <name type="scientific">Crotalaria pallida</name>
    <name type="common">Smooth rattlebox</name>
    <name type="synonym">Crotalaria striata</name>
    <dbReference type="NCBI Taxonomy" id="3830"/>
    <lineage>
        <taxon>Eukaryota</taxon>
        <taxon>Viridiplantae</taxon>
        <taxon>Streptophyta</taxon>
        <taxon>Embryophyta</taxon>
        <taxon>Tracheophyta</taxon>
        <taxon>Spermatophyta</taxon>
        <taxon>Magnoliopsida</taxon>
        <taxon>eudicotyledons</taxon>
        <taxon>Gunneridae</taxon>
        <taxon>Pentapetalae</taxon>
        <taxon>rosids</taxon>
        <taxon>fabids</taxon>
        <taxon>Fabales</taxon>
        <taxon>Fabaceae</taxon>
        <taxon>Papilionoideae</taxon>
        <taxon>50 kb inversion clade</taxon>
        <taxon>genistoids sensu lato</taxon>
        <taxon>core genistoids</taxon>
        <taxon>Crotalarieae</taxon>
        <taxon>Crotalaria</taxon>
    </lineage>
</organism>